<dbReference type="EMBL" id="FOIJ01000002">
    <property type="protein sequence ID" value="SET37286.1"/>
    <property type="molecule type" value="Genomic_DNA"/>
</dbReference>
<evidence type="ECO:0000313" key="2">
    <source>
        <dbReference type="EMBL" id="SET37286.1"/>
    </source>
</evidence>
<dbReference type="RefSeq" id="WP_093517249.1">
    <property type="nucleotide sequence ID" value="NZ_FOIJ01000002.1"/>
</dbReference>
<keyword evidence="3" id="KW-1185">Reference proteome</keyword>
<accession>A0A1I0DYD3</accession>
<dbReference type="InterPro" id="IPR002921">
    <property type="entry name" value="Fungal_lipase-type"/>
</dbReference>
<feature type="domain" description="Fungal lipase-type" evidence="1">
    <location>
        <begin position="150"/>
        <end position="244"/>
    </location>
</feature>
<dbReference type="SUPFAM" id="SSF53474">
    <property type="entry name" value="alpha/beta-Hydrolases"/>
    <property type="match status" value="1"/>
</dbReference>
<name>A0A1I0DYD3_9BACT</name>
<dbReference type="Pfam" id="PF01764">
    <property type="entry name" value="Lipase_3"/>
    <property type="match status" value="1"/>
</dbReference>
<reference evidence="3" key="1">
    <citation type="submission" date="2016-10" db="EMBL/GenBank/DDBJ databases">
        <authorList>
            <person name="Varghese N."/>
            <person name="Submissions S."/>
        </authorList>
    </citation>
    <scope>NUCLEOTIDE SEQUENCE [LARGE SCALE GENOMIC DNA]</scope>
    <source>
        <strain evidence="3">DSM 16858</strain>
    </source>
</reference>
<evidence type="ECO:0000259" key="1">
    <source>
        <dbReference type="Pfam" id="PF01764"/>
    </source>
</evidence>
<dbReference type="Proteomes" id="UP000199181">
    <property type="component" value="Unassembled WGS sequence"/>
</dbReference>
<protein>
    <submittedName>
        <fullName evidence="2">Lipase (Class 3)</fullName>
    </submittedName>
</protein>
<dbReference type="Gene3D" id="3.40.50.1820">
    <property type="entry name" value="alpha/beta hydrolase"/>
    <property type="match status" value="1"/>
</dbReference>
<proteinExistence type="predicted"/>
<dbReference type="AlphaFoldDB" id="A0A1I0DYD3"/>
<gene>
    <name evidence="2" type="ORF">SAMN05443639_102737</name>
</gene>
<dbReference type="GO" id="GO:0006629">
    <property type="term" value="P:lipid metabolic process"/>
    <property type="evidence" value="ECO:0007669"/>
    <property type="project" value="InterPro"/>
</dbReference>
<organism evidence="2 3">
    <name type="scientific">Stigmatella erecta</name>
    <dbReference type="NCBI Taxonomy" id="83460"/>
    <lineage>
        <taxon>Bacteria</taxon>
        <taxon>Pseudomonadati</taxon>
        <taxon>Myxococcota</taxon>
        <taxon>Myxococcia</taxon>
        <taxon>Myxococcales</taxon>
        <taxon>Cystobacterineae</taxon>
        <taxon>Archangiaceae</taxon>
        <taxon>Stigmatella</taxon>
    </lineage>
</organism>
<evidence type="ECO:0000313" key="3">
    <source>
        <dbReference type="Proteomes" id="UP000199181"/>
    </source>
</evidence>
<sequence length="368" mass="39003">MLNDWQTSFCISNTVNALFGYVAPAMGAPEISQLLAALIDKTLNDPDNITQIGAWTRAWGPCVWQNTGSNTADNSMFVAVNADKTQYIAAVAATGLHSTFDQQTEDIQVAHVTWPSFSPAHGDSTFIAKGTSIGLTNLLNMVSNGQSLAQFLSTVANKNATLILTGHSLGGALVMPLSLYLFTQSGLSQSSWANVYVYPTAAPTPGSAAFNGLFSATFPPNPAKGTGTNVWNQVIWNFIDVVPHAWTLKADTHGTSIPYLGQITSIYGNPDISSVDNAVTLAAAKVAAANRSAPGYVFNQNNSVFNEGGAPTFPVTDWDTFMRQALYQHTAQYGLSLGTANFNVAQPGLMRASPEQMAAALPLLSQAT</sequence>
<dbReference type="InterPro" id="IPR029058">
    <property type="entry name" value="AB_hydrolase_fold"/>
</dbReference>